<evidence type="ECO:0000313" key="3">
    <source>
        <dbReference type="Proteomes" id="UP000747110"/>
    </source>
</evidence>
<feature type="region of interest" description="Disordered" evidence="1">
    <location>
        <begin position="774"/>
        <end position="818"/>
    </location>
</feature>
<keyword evidence="3" id="KW-1185">Reference proteome</keyword>
<feature type="compositionally biased region" description="Basic and acidic residues" evidence="1">
    <location>
        <begin position="224"/>
        <end position="243"/>
    </location>
</feature>
<reference evidence="2" key="1">
    <citation type="journal article" date="2021" name="Proc. Natl. Acad. Sci. U.S.A.">
        <title>Three genomes in the algal genus Volvox reveal the fate of a haploid sex-determining region after a transition to homothallism.</title>
        <authorList>
            <person name="Yamamoto K."/>
            <person name="Hamaji T."/>
            <person name="Kawai-Toyooka H."/>
            <person name="Matsuzaki R."/>
            <person name="Takahashi F."/>
            <person name="Nishimura Y."/>
            <person name="Kawachi M."/>
            <person name="Noguchi H."/>
            <person name="Minakuchi Y."/>
            <person name="Umen J.G."/>
            <person name="Toyoda A."/>
            <person name="Nozaki H."/>
        </authorList>
    </citation>
    <scope>NUCLEOTIDE SEQUENCE</scope>
    <source>
        <strain evidence="2">NIES-3786</strain>
    </source>
</reference>
<accession>A0A8J4C9G4</accession>
<feature type="compositionally biased region" description="Polar residues" evidence="1">
    <location>
        <begin position="484"/>
        <end position="493"/>
    </location>
</feature>
<feature type="region of interest" description="Disordered" evidence="1">
    <location>
        <begin position="723"/>
        <end position="742"/>
    </location>
</feature>
<feature type="region of interest" description="Disordered" evidence="1">
    <location>
        <begin position="113"/>
        <end position="144"/>
    </location>
</feature>
<evidence type="ECO:0000256" key="1">
    <source>
        <dbReference type="SAM" id="MobiDB-lite"/>
    </source>
</evidence>
<dbReference type="EMBL" id="BNCP01000006">
    <property type="protein sequence ID" value="GIL74282.1"/>
    <property type="molecule type" value="Genomic_DNA"/>
</dbReference>
<feature type="compositionally biased region" description="Acidic residues" evidence="1">
    <location>
        <begin position="133"/>
        <end position="143"/>
    </location>
</feature>
<feature type="compositionally biased region" description="Acidic residues" evidence="1">
    <location>
        <begin position="214"/>
        <end position="223"/>
    </location>
</feature>
<feature type="compositionally biased region" description="Basic and acidic residues" evidence="1">
    <location>
        <begin position="697"/>
        <end position="706"/>
    </location>
</feature>
<feature type="region of interest" description="Disordered" evidence="1">
    <location>
        <begin position="605"/>
        <end position="661"/>
    </location>
</feature>
<comment type="caution">
    <text evidence="2">The sequence shown here is derived from an EMBL/GenBank/DDBJ whole genome shotgun (WGS) entry which is preliminary data.</text>
</comment>
<sequence length="987" mass="105215">MGTGRHGTYKEASRGPRNTRVRDCVNQSPCNVLCVMIPAQMEVLLGQSWNANVYPQTSVPRRRWWHTNAERVWPCSETRPSVELAERHAKGLRSKESIRNYFRKYRARRKQWIAGSNSDKTQKVESVAHANDSGEEEDEEDEAGVNRQVLDNLDEQAKHDDEDQREVAETLVTTLNNRPQRTRFAPSRFRSGSASISGGPNDSCGSGSLGNSMDDSEESDADISPERDVASNDKTRYTRSKSEHSRRKPRRSAARMARGGTAMAPDSSRPSNDLALRFGTRPQEHKAPHRPSLEASAGMLSEIEAQVGLLLGQSSPLALLGPSMGPGGVRLSEHGALHLPSLQALTAPGKAPETGSLSLGMGFPWALPGFCVGPHGVRAHEHEALHQASRRALAVLGESPEIDAHEGLLHLLAAAGEHALPPSLGAPLLDSAFLEAMGLPVLPHQAVFPHTWRAGNRSIQEVAEAGISGQSTCFQGTGFRKTPTAGSARTQSAGRVPSRWTPPGAAAAEAGIVGQSAFFQNASFWKTPTPGGAKPQSAGRAIGRCTPGAAAAAPGDGSPYLQLRRMLSAPLITTQALNMFGYDLALNGNLMNELAIQTGADKAHVANHANSPGRPAVEQTSNCNSADEETLRGKTLSTRKRAISDGGHQLRRQKARVGDVSTNRTAQGVEGVEVGPASFTNSDQLQQDVGSCTPKRKASDSTPMRREQVKATWASRPVADAVTPLQSHRKQRVGNSSPDDLIDLADADPSTVIRLGRMLGSDFGVSLYPELGLGAPPQDSEGTSGHLGWPDQDRTFANEADGSRSSGSETSTDEQKAQDCLVDGGEQQTGLTPPTCESGLTYLKQESESLNARQSWVPVGGASSMYGGVYQSGAASPTVNALTGLLYPSGVPRHALHQMPLLYRPPPFPDYPGCLASLPFVGTGWSSVSAFTAAAANQPWQFLDSHLGLNINPPAADGYTDQDARFWDAAVAACQVPRGAGSRCTGR</sequence>
<feature type="region of interest" description="Disordered" evidence="1">
    <location>
        <begin position="171"/>
        <end position="275"/>
    </location>
</feature>
<proteinExistence type="predicted"/>
<feature type="compositionally biased region" description="Low complexity" evidence="1">
    <location>
        <begin position="254"/>
        <end position="264"/>
    </location>
</feature>
<feature type="region of interest" description="Disordered" evidence="1">
    <location>
        <begin position="1"/>
        <end position="20"/>
    </location>
</feature>
<feature type="compositionally biased region" description="Basic residues" evidence="1">
    <location>
        <begin position="244"/>
        <end position="253"/>
    </location>
</feature>
<dbReference type="AlphaFoldDB" id="A0A8J4C9G4"/>
<gene>
    <name evidence="2" type="ORF">Vretifemale_4339</name>
</gene>
<name>A0A8J4C9G4_9CHLO</name>
<feature type="compositionally biased region" description="Polar residues" evidence="1">
    <location>
        <begin position="190"/>
        <end position="213"/>
    </location>
</feature>
<feature type="region of interest" description="Disordered" evidence="1">
    <location>
        <begin position="481"/>
        <end position="501"/>
    </location>
</feature>
<dbReference type="OrthoDB" id="552641at2759"/>
<dbReference type="Proteomes" id="UP000747110">
    <property type="component" value="Unassembled WGS sequence"/>
</dbReference>
<evidence type="ECO:0000313" key="2">
    <source>
        <dbReference type="EMBL" id="GIL74282.1"/>
    </source>
</evidence>
<protein>
    <submittedName>
        <fullName evidence="2">Uncharacterized protein</fullName>
    </submittedName>
</protein>
<feature type="region of interest" description="Disordered" evidence="1">
    <location>
        <begin position="686"/>
        <end position="706"/>
    </location>
</feature>
<organism evidence="2 3">
    <name type="scientific">Volvox reticuliferus</name>
    <dbReference type="NCBI Taxonomy" id="1737510"/>
    <lineage>
        <taxon>Eukaryota</taxon>
        <taxon>Viridiplantae</taxon>
        <taxon>Chlorophyta</taxon>
        <taxon>core chlorophytes</taxon>
        <taxon>Chlorophyceae</taxon>
        <taxon>CS clade</taxon>
        <taxon>Chlamydomonadales</taxon>
        <taxon>Volvocaceae</taxon>
        <taxon>Volvox</taxon>
    </lineage>
</organism>